<evidence type="ECO:0000313" key="2">
    <source>
        <dbReference type="EMBL" id="CEK53719.1"/>
    </source>
</evidence>
<proteinExistence type="predicted"/>
<gene>
    <name evidence="2" type="primary">ORF21070</name>
</gene>
<evidence type="ECO:0000256" key="1">
    <source>
        <dbReference type="SAM" id="MobiDB-lite"/>
    </source>
</evidence>
<name>A0A0B6YC18_9EUPU</name>
<feature type="region of interest" description="Disordered" evidence="1">
    <location>
        <begin position="17"/>
        <end position="76"/>
    </location>
</feature>
<protein>
    <submittedName>
        <fullName evidence="2">Uncharacterized protein</fullName>
    </submittedName>
</protein>
<dbReference type="AlphaFoldDB" id="A0A0B6YC18"/>
<sequence>MEGSLRNEDLIRRLCSQHDMDTDLSTPTGQDRYTSKTSSVVHPADDFLTPTEERGITSDIGSNVDNVTNNSFQLNK</sequence>
<feature type="compositionally biased region" description="Polar residues" evidence="1">
    <location>
        <begin position="59"/>
        <end position="76"/>
    </location>
</feature>
<reference evidence="2" key="1">
    <citation type="submission" date="2014-12" db="EMBL/GenBank/DDBJ databases">
        <title>Insight into the proteome of Arion vulgaris.</title>
        <authorList>
            <person name="Aradska J."/>
            <person name="Bulat T."/>
            <person name="Smidak R."/>
            <person name="Sarate P."/>
            <person name="Gangsoo J."/>
            <person name="Sialana F."/>
            <person name="Bilban M."/>
            <person name="Lubec G."/>
        </authorList>
    </citation>
    <scope>NUCLEOTIDE SEQUENCE</scope>
    <source>
        <tissue evidence="2">Skin</tissue>
    </source>
</reference>
<organism evidence="2">
    <name type="scientific">Arion vulgaris</name>
    <dbReference type="NCBI Taxonomy" id="1028688"/>
    <lineage>
        <taxon>Eukaryota</taxon>
        <taxon>Metazoa</taxon>
        <taxon>Spiralia</taxon>
        <taxon>Lophotrochozoa</taxon>
        <taxon>Mollusca</taxon>
        <taxon>Gastropoda</taxon>
        <taxon>Heterobranchia</taxon>
        <taxon>Euthyneura</taxon>
        <taxon>Panpulmonata</taxon>
        <taxon>Eupulmonata</taxon>
        <taxon>Stylommatophora</taxon>
        <taxon>Helicina</taxon>
        <taxon>Arionoidea</taxon>
        <taxon>Arionidae</taxon>
        <taxon>Arion</taxon>
    </lineage>
</organism>
<feature type="compositionally biased region" description="Polar residues" evidence="1">
    <location>
        <begin position="23"/>
        <end position="40"/>
    </location>
</feature>
<dbReference type="EMBL" id="HACG01006854">
    <property type="protein sequence ID" value="CEK53719.1"/>
    <property type="molecule type" value="Transcribed_RNA"/>
</dbReference>
<feature type="non-terminal residue" evidence="2">
    <location>
        <position position="76"/>
    </location>
</feature>
<accession>A0A0B6YC18</accession>